<evidence type="ECO:0000313" key="2">
    <source>
        <dbReference type="EMBL" id="CAA9269788.1"/>
    </source>
</evidence>
<dbReference type="Pfam" id="PF01636">
    <property type="entry name" value="APH"/>
    <property type="match status" value="1"/>
</dbReference>
<dbReference type="InterPro" id="IPR002575">
    <property type="entry name" value="Aminoglycoside_PTrfase"/>
</dbReference>
<organism evidence="2">
    <name type="scientific">uncultured Chloroflexota bacterium</name>
    <dbReference type="NCBI Taxonomy" id="166587"/>
    <lineage>
        <taxon>Bacteria</taxon>
        <taxon>Bacillati</taxon>
        <taxon>Chloroflexota</taxon>
        <taxon>environmental samples</taxon>
    </lineage>
</organism>
<dbReference type="EMBL" id="CADCTC010000172">
    <property type="protein sequence ID" value="CAA9269788.1"/>
    <property type="molecule type" value="Genomic_DNA"/>
</dbReference>
<dbReference type="PROSITE" id="PS50011">
    <property type="entry name" value="PROTEIN_KINASE_DOM"/>
    <property type="match status" value="1"/>
</dbReference>
<accession>A0A6J4J452</accession>
<dbReference type="AlphaFoldDB" id="A0A6J4J452"/>
<dbReference type="Gene3D" id="3.90.1200.10">
    <property type="match status" value="1"/>
</dbReference>
<dbReference type="InterPro" id="IPR000719">
    <property type="entry name" value="Prot_kinase_dom"/>
</dbReference>
<dbReference type="Gene3D" id="3.30.200.20">
    <property type="entry name" value="Phosphorylase Kinase, domain 1"/>
    <property type="match status" value="1"/>
</dbReference>
<dbReference type="PANTHER" id="PTHR21310:SF15">
    <property type="entry name" value="AMINOGLYCOSIDE PHOSPHOTRANSFERASE DOMAIN-CONTAINING PROTEIN"/>
    <property type="match status" value="1"/>
</dbReference>
<dbReference type="GO" id="GO:0005524">
    <property type="term" value="F:ATP binding"/>
    <property type="evidence" value="ECO:0007669"/>
    <property type="project" value="InterPro"/>
</dbReference>
<evidence type="ECO:0000259" key="1">
    <source>
        <dbReference type="PROSITE" id="PS50011"/>
    </source>
</evidence>
<proteinExistence type="predicted"/>
<reference evidence="2" key="1">
    <citation type="submission" date="2020-02" db="EMBL/GenBank/DDBJ databases">
        <authorList>
            <person name="Meier V. D."/>
        </authorList>
    </citation>
    <scope>NUCLEOTIDE SEQUENCE</scope>
    <source>
        <strain evidence="2">AVDCRST_MAG77</strain>
    </source>
</reference>
<dbReference type="PANTHER" id="PTHR21310">
    <property type="entry name" value="AMINOGLYCOSIDE PHOSPHOTRANSFERASE-RELATED-RELATED"/>
    <property type="match status" value="1"/>
</dbReference>
<sequence length="323" mass="35256">MFNLSEPITVSDEAHRAIVERHGLPQSTTLQLMPATGIINTVYALGEDLILRVPRANPQYGAALLKEARVIPAARAAGVRTPALVALDDRLDLLPVPYAVYERVPGTALGLLVAEPGDTALAWREVGRDLALLHAGVDADDLPLPTEPGSPGPDPCGLVEQRASEGWFTAMEARWLTEWLQRLAPASLTFHAHHPMRVLHADTQPTNVMVDEQTLGYRALIDWGDTRWGDVAGDFVGPPLRAVPFMLAGHRDVAPLDDDDTVEARILWRQLRTTVALLPRGGAPNLSWGERPLARLLEIMRFFLDVPDHRWAALAPPSTGAAQ</sequence>
<name>A0A6J4J452_9CHLR</name>
<feature type="domain" description="Protein kinase" evidence="1">
    <location>
        <begin position="28"/>
        <end position="323"/>
    </location>
</feature>
<dbReference type="GO" id="GO:0004672">
    <property type="term" value="F:protein kinase activity"/>
    <property type="evidence" value="ECO:0007669"/>
    <property type="project" value="InterPro"/>
</dbReference>
<gene>
    <name evidence="2" type="ORF">AVDCRST_MAG77-3139</name>
</gene>
<dbReference type="SUPFAM" id="SSF56112">
    <property type="entry name" value="Protein kinase-like (PK-like)"/>
    <property type="match status" value="1"/>
</dbReference>
<dbReference type="InterPro" id="IPR051678">
    <property type="entry name" value="AGP_Transferase"/>
</dbReference>
<dbReference type="InterPro" id="IPR011009">
    <property type="entry name" value="Kinase-like_dom_sf"/>
</dbReference>
<protein>
    <recommendedName>
        <fullName evidence="1">Protein kinase domain-containing protein</fullName>
    </recommendedName>
</protein>